<gene>
    <name evidence="4" type="ORF">CHCC16736_3477</name>
    <name evidence="3" type="ORF">I6G80_20545</name>
</gene>
<organism evidence="4 5">
    <name type="scientific">Bacillus licheniformis</name>
    <dbReference type="NCBI Taxonomy" id="1402"/>
    <lineage>
        <taxon>Bacteria</taxon>
        <taxon>Bacillati</taxon>
        <taxon>Bacillota</taxon>
        <taxon>Bacilli</taxon>
        <taxon>Bacillales</taxon>
        <taxon>Bacillaceae</taxon>
        <taxon>Bacillus</taxon>
    </lineage>
</organism>
<dbReference type="Proteomes" id="UP000435910">
    <property type="component" value="Unassembled WGS sequence"/>
</dbReference>
<reference evidence="4 5" key="1">
    <citation type="submission" date="2019-06" db="EMBL/GenBank/DDBJ databases">
        <title>Genome sequence analysis of &gt;100 Bacillus licheniformis strains suggests intrinsic resistance to this species.</title>
        <authorList>
            <person name="Wels M."/>
            <person name="Siezen R.J."/>
            <person name="Johansen E."/>
            <person name="Stuer-Lauridsen B."/>
            <person name="Bjerre K."/>
            <person name="Nielsen B.K.K."/>
        </authorList>
    </citation>
    <scope>NUCLEOTIDE SEQUENCE [LARGE SCALE GENOMIC DNA]</scope>
    <source>
        <strain evidence="4 5">BAC-16736</strain>
    </source>
</reference>
<dbReference type="Pfam" id="PF07552">
    <property type="entry name" value="Coat_X"/>
    <property type="match status" value="2"/>
</dbReference>
<evidence type="ECO:0000313" key="5">
    <source>
        <dbReference type="Proteomes" id="UP000435910"/>
    </source>
</evidence>
<feature type="transmembrane region" description="Helical" evidence="1">
    <location>
        <begin position="148"/>
        <end position="169"/>
    </location>
</feature>
<feature type="domain" description="Spore coat protein X/V" evidence="2">
    <location>
        <begin position="110"/>
        <end position="167"/>
    </location>
</feature>
<dbReference type="EMBL" id="NILC01000021">
    <property type="protein sequence ID" value="TWL28875.1"/>
    <property type="molecule type" value="Genomic_DNA"/>
</dbReference>
<dbReference type="GO" id="GO:0030435">
    <property type="term" value="P:sporulation resulting in formation of a cellular spore"/>
    <property type="evidence" value="ECO:0007669"/>
    <property type="project" value="InterPro"/>
</dbReference>
<protein>
    <submittedName>
        <fullName evidence="3 4">Spore coat protein</fullName>
    </submittedName>
</protein>
<evidence type="ECO:0000259" key="2">
    <source>
        <dbReference type="Pfam" id="PF07552"/>
    </source>
</evidence>
<evidence type="ECO:0000313" key="4">
    <source>
        <dbReference type="EMBL" id="TWL28875.1"/>
    </source>
</evidence>
<evidence type="ECO:0000256" key="1">
    <source>
        <dbReference type="SAM" id="Phobius"/>
    </source>
</evidence>
<sequence>METRPYSWIALDPECEHPGNDYHPSYPKKKLCDDYTCNCGRKGQNGFIDSDLDQLHLNKQLSDETIIIKDSCDVQVSTEDTQTLASVMTAAQTLAVTIILAIIDDPDLAELVTTDLLQVTANKQTNRQKLVIDNSRNVHVTTEDTDTAIIVSTFVQTVVITITALIVGLL</sequence>
<dbReference type="RefSeq" id="WP_009328809.1">
    <property type="nucleotide sequence ID" value="NZ_BEXU01000009.1"/>
</dbReference>
<accession>A0A1Y0YN50</accession>
<evidence type="ECO:0000313" key="3">
    <source>
        <dbReference type="EMBL" id="QPR72175.1"/>
    </source>
</evidence>
<feature type="transmembrane region" description="Helical" evidence="1">
    <location>
        <begin position="84"/>
        <end position="103"/>
    </location>
</feature>
<name>A0A1Y0YN50_BACLI</name>
<dbReference type="Proteomes" id="UP000595038">
    <property type="component" value="Chromosome"/>
</dbReference>
<keyword evidence="1" id="KW-1133">Transmembrane helix</keyword>
<feature type="domain" description="Spore coat protein X/V" evidence="2">
    <location>
        <begin position="47"/>
        <end position="103"/>
    </location>
</feature>
<evidence type="ECO:0000313" key="6">
    <source>
        <dbReference type="Proteomes" id="UP000595038"/>
    </source>
</evidence>
<keyword evidence="1" id="KW-0812">Transmembrane</keyword>
<keyword evidence="4" id="KW-0946">Virion</keyword>
<reference evidence="3 6" key="2">
    <citation type="submission" date="2020-12" db="EMBL/GenBank/DDBJ databases">
        <title>FDA dAtabase for Regulatory Grade micrObial Sequences (FDA-ARGOS): Supporting development and validation of Infectious Disease Dx tests.</title>
        <authorList>
            <person name="Nelson B."/>
            <person name="Plummer A."/>
            <person name="Tallon L."/>
            <person name="Sadzewicz L."/>
            <person name="Zhao X."/>
            <person name="Boylan J."/>
            <person name="Ott S."/>
            <person name="Bowen H."/>
            <person name="Vavikolanu K."/>
            <person name="Mehta A."/>
            <person name="Aluvathingal J."/>
            <person name="Nadendla S."/>
            <person name="Myers T."/>
            <person name="Yan Y."/>
            <person name="Sichtig H."/>
        </authorList>
    </citation>
    <scope>NUCLEOTIDE SEQUENCE [LARGE SCALE GENOMIC DNA]</scope>
    <source>
        <strain evidence="3 6">FDAARGOS_923</strain>
    </source>
</reference>
<dbReference type="GeneID" id="92862146"/>
<dbReference type="GO" id="GO:0031160">
    <property type="term" value="C:spore wall"/>
    <property type="evidence" value="ECO:0007669"/>
    <property type="project" value="InterPro"/>
</dbReference>
<keyword evidence="1" id="KW-0472">Membrane</keyword>
<dbReference type="DNASU" id="3030283"/>
<proteinExistence type="predicted"/>
<keyword evidence="4" id="KW-0167">Capsid protein</keyword>
<dbReference type="AlphaFoldDB" id="A0A1Y0YN50"/>
<dbReference type="InterPro" id="IPR011428">
    <property type="entry name" value="Spore_coat_X/V"/>
</dbReference>
<dbReference type="EMBL" id="CP065647">
    <property type="protein sequence ID" value="QPR72175.1"/>
    <property type="molecule type" value="Genomic_DNA"/>
</dbReference>